<dbReference type="InterPro" id="IPR052705">
    <property type="entry name" value="Gliding_Motility_GTPase"/>
</dbReference>
<dbReference type="CDD" id="cd00882">
    <property type="entry name" value="Ras_like_GTPase"/>
    <property type="match status" value="1"/>
</dbReference>
<dbReference type="SUPFAM" id="SSF52540">
    <property type="entry name" value="P-loop containing nucleoside triphosphate hydrolases"/>
    <property type="match status" value="1"/>
</dbReference>
<keyword evidence="2" id="KW-1185">Reference proteome</keyword>
<accession>A0A2Z4FHE0</accession>
<dbReference type="KEGG" id="bsed:DN745_01960"/>
<sequence length="200" mass="22659">MSFINWAQREIILKIVYYGPGLCGKTTNIKFIFSGTNPDARGKLINLETKQERTLFFDFLPLSLPAIRGFKTRLHLYSVPGQLFYSASRKLIMKGSDGVVFVADSQRARKEANIISLEDLKENLHEYGYDIDKIPLVIQYNKRDLPTAMPLEELRADLNPDGKYPDFEACAVAPDGPGVFETLKAVVKLILMELRKSKKT</sequence>
<dbReference type="Proteomes" id="UP000249799">
    <property type="component" value="Chromosome"/>
</dbReference>
<dbReference type="RefSeq" id="WP_111331669.1">
    <property type="nucleotide sequence ID" value="NZ_CP030032.1"/>
</dbReference>
<dbReference type="Gene3D" id="3.40.50.300">
    <property type="entry name" value="P-loop containing nucleotide triphosphate hydrolases"/>
    <property type="match status" value="1"/>
</dbReference>
<dbReference type="OrthoDB" id="9779858at2"/>
<dbReference type="EMBL" id="CP030032">
    <property type="protein sequence ID" value="AWV88165.1"/>
    <property type="molecule type" value="Genomic_DNA"/>
</dbReference>
<reference evidence="1 2" key="1">
    <citation type="submission" date="2018-06" db="EMBL/GenBank/DDBJ databases">
        <title>Lujinxingia sediminis gen. nov. sp. nov., a new facultative anaerobic member of the class Deltaproteobacteria, and proposal of Lujinxingaceae fam. nov.</title>
        <authorList>
            <person name="Guo L.-Y."/>
            <person name="Li C.-M."/>
            <person name="Wang S."/>
            <person name="Du Z.-J."/>
        </authorList>
    </citation>
    <scope>NUCLEOTIDE SEQUENCE [LARGE SCALE GENOMIC DNA]</scope>
    <source>
        <strain evidence="1 2">FA350</strain>
    </source>
</reference>
<proteinExistence type="predicted"/>
<name>A0A2Z4FHE0_9DELT</name>
<dbReference type="PANTHER" id="PTHR42708:SF1">
    <property type="entry name" value="GLIDING MOTILITY PROTEIN MGLA"/>
    <property type="match status" value="1"/>
</dbReference>
<evidence type="ECO:0000313" key="2">
    <source>
        <dbReference type="Proteomes" id="UP000249799"/>
    </source>
</evidence>
<evidence type="ECO:0000313" key="1">
    <source>
        <dbReference type="EMBL" id="AWV88165.1"/>
    </source>
</evidence>
<gene>
    <name evidence="1" type="ORF">DN745_01960</name>
</gene>
<protein>
    <submittedName>
        <fullName evidence="1">Gliding-motility protein MglA</fullName>
    </submittedName>
</protein>
<dbReference type="AlphaFoldDB" id="A0A2Z4FHE0"/>
<dbReference type="InterPro" id="IPR027417">
    <property type="entry name" value="P-loop_NTPase"/>
</dbReference>
<organism evidence="1 2">
    <name type="scientific">Bradymonas sediminis</name>
    <dbReference type="NCBI Taxonomy" id="1548548"/>
    <lineage>
        <taxon>Bacteria</taxon>
        <taxon>Deltaproteobacteria</taxon>
        <taxon>Bradymonadales</taxon>
        <taxon>Bradymonadaceae</taxon>
        <taxon>Bradymonas</taxon>
    </lineage>
</organism>
<dbReference type="PANTHER" id="PTHR42708">
    <property type="entry name" value="ATP/GTP-BINDING PROTEIN-RELATED"/>
    <property type="match status" value="1"/>
</dbReference>